<organism evidence="1 2">
    <name type="scientific">Nocardiopsis tropica</name>
    <dbReference type="NCBI Taxonomy" id="109330"/>
    <lineage>
        <taxon>Bacteria</taxon>
        <taxon>Bacillati</taxon>
        <taxon>Actinomycetota</taxon>
        <taxon>Actinomycetes</taxon>
        <taxon>Streptosporangiales</taxon>
        <taxon>Nocardiopsidaceae</taxon>
        <taxon>Nocardiopsis</taxon>
    </lineage>
</organism>
<protein>
    <submittedName>
        <fullName evidence="1">Uncharacterized protein</fullName>
    </submittedName>
</protein>
<accession>A0ABU7KR59</accession>
<gene>
    <name evidence="1" type="ORF">Q8A49_14880</name>
</gene>
<evidence type="ECO:0000313" key="1">
    <source>
        <dbReference type="EMBL" id="MEE2051783.1"/>
    </source>
</evidence>
<dbReference type="Proteomes" id="UP001348641">
    <property type="component" value="Unassembled WGS sequence"/>
</dbReference>
<reference evidence="1 2" key="1">
    <citation type="submission" date="2023-07" db="EMBL/GenBank/DDBJ databases">
        <authorList>
            <person name="Girao M."/>
            <person name="Carvalho M.F."/>
        </authorList>
    </citation>
    <scope>NUCLEOTIDE SEQUENCE [LARGE SCALE GENOMIC DNA]</scope>
    <source>
        <strain evidence="1 2">66/93</strain>
    </source>
</reference>
<proteinExistence type="predicted"/>
<name>A0ABU7KR59_9ACTN</name>
<evidence type="ECO:0000313" key="2">
    <source>
        <dbReference type="Proteomes" id="UP001348641"/>
    </source>
</evidence>
<sequence>MIRDWICDELTRRYNVQALRMDTSEIVRKLEPLTGVGPRGRKADVVLIDAYLEVLTHRHPEAAAAEDQWYEDAADDAVFNRGPLGHVLDAIRAL</sequence>
<dbReference type="EMBL" id="JAUUCC010000034">
    <property type="protein sequence ID" value="MEE2051783.1"/>
    <property type="molecule type" value="Genomic_DNA"/>
</dbReference>
<comment type="caution">
    <text evidence="1">The sequence shown here is derived from an EMBL/GenBank/DDBJ whole genome shotgun (WGS) entry which is preliminary data.</text>
</comment>
<dbReference type="RefSeq" id="WP_330158846.1">
    <property type="nucleotide sequence ID" value="NZ_BAAAJA010000022.1"/>
</dbReference>